<sequence length="344" mass="36816">MTSPSEQTLLLTGANSYVGSHIIQQALEKGYHVRGVVRSESSTAGVRDKFSAHSDKLSFAVVPDITKPELFEPAFANPAKPITGVIHVASPFVLNVEDNKRDLLDPAIGGSLAIVKAASAYGKDVRRIVVTSSFAAILDVMQGTRVGYTYTEADWNPMDYETATGAPGGAAYCASKALAEKAMWDYVAAEKPQFDLVVLNPAWVFGPHVGGVKDTKHLNESSHMLYSIIGASEVPGFDFGGFVDVRTLGAAHLAAFEIPEAGGQRFLMGQHFDYQSVVDSLRSELPELKDKLPEGTPGKVPESYAVDGSKAEKVLGIKYIPLSESMKDSFVQFVEADKAVAASA</sequence>
<comment type="caution">
    <text evidence="4">The sequence shown here is derived from an EMBL/GenBank/DDBJ whole genome shotgun (WGS) entry which is preliminary data.</text>
</comment>
<dbReference type="EMBL" id="MU839833">
    <property type="protein sequence ID" value="KAK1755620.1"/>
    <property type="molecule type" value="Genomic_DNA"/>
</dbReference>
<dbReference type="CDD" id="cd05227">
    <property type="entry name" value="AR_SDR_e"/>
    <property type="match status" value="1"/>
</dbReference>
<dbReference type="PANTHER" id="PTHR10366:SF564">
    <property type="entry name" value="STEROL-4-ALPHA-CARBOXYLATE 3-DEHYDROGENASE, DECARBOXYLATING"/>
    <property type="match status" value="1"/>
</dbReference>
<comment type="similarity">
    <text evidence="2">Belongs to the NAD(P)-dependent epimerase/dehydratase family. Dihydroflavonol-4-reductase subfamily.</text>
</comment>
<dbReference type="InterPro" id="IPR036291">
    <property type="entry name" value="NAD(P)-bd_dom_sf"/>
</dbReference>
<dbReference type="PANTHER" id="PTHR10366">
    <property type="entry name" value="NAD DEPENDENT EPIMERASE/DEHYDRATASE"/>
    <property type="match status" value="1"/>
</dbReference>
<protein>
    <recommendedName>
        <fullName evidence="3">NAD-dependent epimerase/dehydratase domain-containing protein</fullName>
    </recommendedName>
</protein>
<reference evidence="4" key="1">
    <citation type="submission" date="2023-06" db="EMBL/GenBank/DDBJ databases">
        <title>Genome-scale phylogeny and comparative genomics of the fungal order Sordariales.</title>
        <authorList>
            <consortium name="Lawrence Berkeley National Laboratory"/>
            <person name="Hensen N."/>
            <person name="Bonometti L."/>
            <person name="Westerberg I."/>
            <person name="Brannstrom I.O."/>
            <person name="Guillou S."/>
            <person name="Cros-Aarteil S."/>
            <person name="Calhoun S."/>
            <person name="Haridas S."/>
            <person name="Kuo A."/>
            <person name="Mondo S."/>
            <person name="Pangilinan J."/>
            <person name="Riley R."/>
            <person name="Labutti K."/>
            <person name="Andreopoulos B."/>
            <person name="Lipzen A."/>
            <person name="Chen C."/>
            <person name="Yanf M."/>
            <person name="Daum C."/>
            <person name="Ng V."/>
            <person name="Clum A."/>
            <person name="Steindorff A."/>
            <person name="Ohm R."/>
            <person name="Martin F."/>
            <person name="Silar P."/>
            <person name="Natvig D."/>
            <person name="Lalanne C."/>
            <person name="Gautier V."/>
            <person name="Ament-Velasquez S.L."/>
            <person name="Kruys A."/>
            <person name="Hutchinson M.I."/>
            <person name="Powell A.J."/>
            <person name="Barry K."/>
            <person name="Miller A.N."/>
            <person name="Grigoriev I.V."/>
            <person name="Debuchy R."/>
            <person name="Gladieux P."/>
            <person name="Thoren M.H."/>
            <person name="Johannesson H."/>
        </authorList>
    </citation>
    <scope>NUCLEOTIDE SEQUENCE</scope>
    <source>
        <strain evidence="4">PSN4</strain>
    </source>
</reference>
<evidence type="ECO:0000313" key="4">
    <source>
        <dbReference type="EMBL" id="KAK1755620.1"/>
    </source>
</evidence>
<dbReference type="InterPro" id="IPR001509">
    <property type="entry name" value="Epimerase_deHydtase"/>
</dbReference>
<evidence type="ECO:0000256" key="2">
    <source>
        <dbReference type="ARBA" id="ARBA00023445"/>
    </source>
</evidence>
<gene>
    <name evidence="4" type="ORF">QBC47DRAFT_191939</name>
</gene>
<dbReference type="Proteomes" id="UP001239445">
    <property type="component" value="Unassembled WGS sequence"/>
</dbReference>
<keyword evidence="5" id="KW-1185">Reference proteome</keyword>
<evidence type="ECO:0000256" key="1">
    <source>
        <dbReference type="ARBA" id="ARBA00023002"/>
    </source>
</evidence>
<dbReference type="SUPFAM" id="SSF51735">
    <property type="entry name" value="NAD(P)-binding Rossmann-fold domains"/>
    <property type="match status" value="1"/>
</dbReference>
<keyword evidence="1" id="KW-0560">Oxidoreductase</keyword>
<dbReference type="Pfam" id="PF01370">
    <property type="entry name" value="Epimerase"/>
    <property type="match status" value="1"/>
</dbReference>
<organism evidence="4 5">
    <name type="scientific">Echria macrotheca</name>
    <dbReference type="NCBI Taxonomy" id="438768"/>
    <lineage>
        <taxon>Eukaryota</taxon>
        <taxon>Fungi</taxon>
        <taxon>Dikarya</taxon>
        <taxon>Ascomycota</taxon>
        <taxon>Pezizomycotina</taxon>
        <taxon>Sordariomycetes</taxon>
        <taxon>Sordariomycetidae</taxon>
        <taxon>Sordariales</taxon>
        <taxon>Schizotheciaceae</taxon>
        <taxon>Echria</taxon>
    </lineage>
</organism>
<name>A0AAJ0BD21_9PEZI</name>
<accession>A0AAJ0BD21</accession>
<evidence type="ECO:0000259" key="3">
    <source>
        <dbReference type="Pfam" id="PF01370"/>
    </source>
</evidence>
<evidence type="ECO:0000313" key="5">
    <source>
        <dbReference type="Proteomes" id="UP001239445"/>
    </source>
</evidence>
<proteinExistence type="inferred from homology"/>
<dbReference type="GO" id="GO:0016616">
    <property type="term" value="F:oxidoreductase activity, acting on the CH-OH group of donors, NAD or NADP as acceptor"/>
    <property type="evidence" value="ECO:0007669"/>
    <property type="project" value="TreeGrafter"/>
</dbReference>
<dbReference type="AlphaFoldDB" id="A0AAJ0BD21"/>
<dbReference type="Gene3D" id="3.40.50.720">
    <property type="entry name" value="NAD(P)-binding Rossmann-like Domain"/>
    <property type="match status" value="1"/>
</dbReference>
<dbReference type="InterPro" id="IPR050425">
    <property type="entry name" value="NAD(P)_dehydrat-like"/>
</dbReference>
<feature type="domain" description="NAD-dependent epimerase/dehydratase" evidence="3">
    <location>
        <begin position="10"/>
        <end position="217"/>
    </location>
</feature>